<evidence type="ECO:0000256" key="1">
    <source>
        <dbReference type="ARBA" id="ARBA00004123"/>
    </source>
</evidence>
<feature type="compositionally biased region" description="Basic residues" evidence="5">
    <location>
        <begin position="1476"/>
        <end position="1486"/>
    </location>
</feature>
<dbReference type="EMBL" id="KV417300">
    <property type="protein sequence ID" value="KZO93582.1"/>
    <property type="molecule type" value="Genomic_DNA"/>
</dbReference>
<feature type="coiled-coil region" evidence="4">
    <location>
        <begin position="1336"/>
        <end position="1441"/>
    </location>
</feature>
<feature type="domain" description="Nucleoprotein TPR/MLP1-2" evidence="6">
    <location>
        <begin position="1103"/>
        <end position="1216"/>
    </location>
</feature>
<feature type="region of interest" description="Disordered" evidence="5">
    <location>
        <begin position="703"/>
        <end position="729"/>
    </location>
</feature>
<feature type="compositionally biased region" description="Basic and acidic residues" evidence="5">
    <location>
        <begin position="712"/>
        <end position="729"/>
    </location>
</feature>
<feature type="coiled-coil region" evidence="4">
    <location>
        <begin position="115"/>
        <end position="307"/>
    </location>
</feature>
<dbReference type="Pfam" id="PF07926">
    <property type="entry name" value="TPR_MLP1_2"/>
    <property type="match status" value="1"/>
</dbReference>
<dbReference type="InterPro" id="IPR057974">
    <property type="entry name" value="NUA/TPR/MLP1-2-like_dom"/>
</dbReference>
<evidence type="ECO:0000256" key="3">
    <source>
        <dbReference type="ARBA" id="ARBA00023242"/>
    </source>
</evidence>
<evidence type="ECO:0000259" key="6">
    <source>
        <dbReference type="Pfam" id="PF07926"/>
    </source>
</evidence>
<dbReference type="InterPro" id="IPR012929">
    <property type="entry name" value="Nucleoprot-TPR/MLP1-2_dom"/>
</dbReference>
<evidence type="ECO:0000256" key="5">
    <source>
        <dbReference type="SAM" id="MobiDB-lite"/>
    </source>
</evidence>
<protein>
    <submittedName>
        <fullName evidence="8">Uncharacterized protein</fullName>
    </submittedName>
</protein>
<organism evidence="8 9">
    <name type="scientific">Calocera viscosa (strain TUFC12733)</name>
    <dbReference type="NCBI Taxonomy" id="1330018"/>
    <lineage>
        <taxon>Eukaryota</taxon>
        <taxon>Fungi</taxon>
        <taxon>Dikarya</taxon>
        <taxon>Basidiomycota</taxon>
        <taxon>Agaricomycotina</taxon>
        <taxon>Dacrymycetes</taxon>
        <taxon>Dacrymycetales</taxon>
        <taxon>Dacrymycetaceae</taxon>
        <taxon>Calocera</taxon>
    </lineage>
</organism>
<feature type="coiled-coil region" evidence="4">
    <location>
        <begin position="1105"/>
        <end position="1220"/>
    </location>
</feature>
<dbReference type="GO" id="GO:0017056">
    <property type="term" value="F:structural constituent of nuclear pore"/>
    <property type="evidence" value="ECO:0007669"/>
    <property type="project" value="TreeGrafter"/>
</dbReference>
<feature type="coiled-coil region" evidence="4">
    <location>
        <begin position="918"/>
        <end position="1040"/>
    </location>
</feature>
<dbReference type="Pfam" id="PF25785">
    <property type="entry name" value="TPR"/>
    <property type="match status" value="1"/>
</dbReference>
<dbReference type="PANTHER" id="PTHR18898:SF2">
    <property type="entry name" value="NUCLEOPROTEIN TPR"/>
    <property type="match status" value="1"/>
</dbReference>
<evidence type="ECO:0000259" key="7">
    <source>
        <dbReference type="Pfam" id="PF25785"/>
    </source>
</evidence>
<dbReference type="GO" id="GO:0005643">
    <property type="term" value="C:nuclear pore"/>
    <property type="evidence" value="ECO:0007669"/>
    <property type="project" value="TreeGrafter"/>
</dbReference>
<feature type="region of interest" description="Disordered" evidence="5">
    <location>
        <begin position="1"/>
        <end position="42"/>
    </location>
</feature>
<name>A0A167JGV6_CALVF</name>
<feature type="region of interest" description="Disordered" evidence="5">
    <location>
        <begin position="1467"/>
        <end position="1486"/>
    </location>
</feature>
<accession>A0A167JGV6</accession>
<keyword evidence="9" id="KW-1185">Reference proteome</keyword>
<proteinExistence type="predicted"/>
<feature type="coiled-coil region" evidence="4">
    <location>
        <begin position="604"/>
        <end position="667"/>
    </location>
</feature>
<dbReference type="GO" id="GO:0006606">
    <property type="term" value="P:protein import into nucleus"/>
    <property type="evidence" value="ECO:0007669"/>
    <property type="project" value="InterPro"/>
</dbReference>
<dbReference type="STRING" id="1330018.A0A167JGV6"/>
<dbReference type="GO" id="GO:0006406">
    <property type="term" value="P:mRNA export from nucleus"/>
    <property type="evidence" value="ECO:0007669"/>
    <property type="project" value="TreeGrafter"/>
</dbReference>
<evidence type="ECO:0000256" key="2">
    <source>
        <dbReference type="ARBA" id="ARBA00023054"/>
    </source>
</evidence>
<dbReference type="OrthoDB" id="343070at2759"/>
<reference evidence="8 9" key="1">
    <citation type="journal article" date="2016" name="Mol. Biol. Evol.">
        <title>Comparative Genomics of Early-Diverging Mushroom-Forming Fungi Provides Insights into the Origins of Lignocellulose Decay Capabilities.</title>
        <authorList>
            <person name="Nagy L.G."/>
            <person name="Riley R."/>
            <person name="Tritt A."/>
            <person name="Adam C."/>
            <person name="Daum C."/>
            <person name="Floudas D."/>
            <person name="Sun H."/>
            <person name="Yadav J.S."/>
            <person name="Pangilinan J."/>
            <person name="Larsson K.H."/>
            <person name="Matsuura K."/>
            <person name="Barry K."/>
            <person name="Labutti K."/>
            <person name="Kuo R."/>
            <person name="Ohm R.A."/>
            <person name="Bhattacharya S.S."/>
            <person name="Shirouzu T."/>
            <person name="Yoshinaga Y."/>
            <person name="Martin F.M."/>
            <person name="Grigoriev I.V."/>
            <person name="Hibbett D.S."/>
        </authorList>
    </citation>
    <scope>NUCLEOTIDE SEQUENCE [LARGE SCALE GENOMIC DNA]</scope>
    <source>
        <strain evidence="8 9">TUFC12733</strain>
    </source>
</reference>
<evidence type="ECO:0000313" key="8">
    <source>
        <dbReference type="EMBL" id="KZO93582.1"/>
    </source>
</evidence>
<feature type="coiled-coil region" evidence="4">
    <location>
        <begin position="450"/>
        <end position="515"/>
    </location>
</feature>
<evidence type="ECO:0000256" key="4">
    <source>
        <dbReference type="SAM" id="Coils"/>
    </source>
</evidence>
<keyword evidence="3" id="KW-0539">Nucleus</keyword>
<sequence>MPVHTRRQSKEAHQEPVAPETTEAAHDGAEPIPEEQENEGEPAMAAIIEVTVPEELFSTLHPLFPSADLAHPSPDLILSLYQTLADNVAQLAQHTDLAAQVYELIEAKESAEVQAQDSEVAVREHMETIAALEEERDTAVEKAQKDDGRISQLETENTQLKAQLEEVKNTTDASGTNVGDLRKEVSELEDSKRRLLDMNQRLSEETQYQKSTLATLEKSLRETNSNLIDKESRLASAEAKEGMARAKNQALEEEIELLRGEISALKEDAAKQMEDWGRTRRDMNSRQAKTEEENARLTAQLSQVQMTYTQLRASHDNLTATHHKAISDLAELKATHESLQFQFQSSMVHWEDLRKALDKRAEELRDVVQSMEGEWDHERDQWREKVQLAENEGIKERESLAAAHARIEQLEHALDEVGGGGPENGQSLLSQSALLAIRAQKSGRTFSDIYTALIKTEEQLRREKEEHEALKAAFDSVVGQLAEKQPEIQQRTANYDKLEAQLLDLTQRLSRALSIQDETAEELRRAKALAAEDKSTITGLKSSVVDLSRQVRALVREVAIRDDPLLVNETHPEFQAGWPADRRADDVAETADDVVNQAVVFTDLRQLQERNVLLLRMIRRLGQKLEEEENNWEDEEKEALREAEDAIEALQEQVERKNTLIDSLKSESERWRQMAARQGHGDALQVSQSQALALQQSQLRESTLDVSVASHRTAEEDETRRDEEKRWREDVSKQMDNLREENGRLLKEQGTTVVELARAKAQVEIVNDRLKSAQDEISRKRAENDELAKRASAMQTSYAQLEAHLTHLTGEHEKIEGRMNIMNNEVHNLRAEKESWKRYEANLQKQVDELAKGKVDLNVTLRQMQSTLSGLQASHDNTVHRLSTQLADAQSRNYDMQSMLNTETQRLRIMQSDNERSTKVMQDHVDQLKTELQEAKEKMQQAESERDQRVVKVDELQKLLDAVNEQLSVYRRSEEGGPEEGASREDRLQAEVGDLRAKLKTAQTALQAAKAQVEQYTAIAQANEEALASANETAKEYERSTASEIQKRDVEIHKIRDNLSLATQQLTTSQEEADTIRHELHSKQSQWDEERKMLESMVAEHAQDEARFLEERDAQREEIKRLTELVGTNDEKYRRELIAHGDAEKNVMELNSKLRKLQTDIAKYQSDTATAIANLKASEASWEEQRAGLKQQITHFESRIEQSNQRNRELQDHLSTLNEHIVAFRQADPTTATNGASLDASADARITQLEAVNAYLRSEKDLLDADLKLQRGNITRMESTVTWQKHQIEDLESQLSAERSKAAEAVSKAAQHQDLLSKVNDLSAFQESNTLLRQQKDEAVKGRNDAEQKIRDLQAALAPLKQQVIQDQAELQARAAQVKSLEDDLDRWKTRTNAILTTQDRVDPEEHKLVVSERDEVKTTLERIKGEMEQLKTDAEQDKSRNNPCLTIANNIPSCRTMPAPDLRVSRRSVTSCRRTSPRLSKRLLP</sequence>
<comment type="subcellular location">
    <subcellularLocation>
        <location evidence="1">Nucleus</location>
    </subcellularLocation>
</comment>
<evidence type="ECO:0000313" key="9">
    <source>
        <dbReference type="Proteomes" id="UP000076738"/>
    </source>
</evidence>
<gene>
    <name evidence="8" type="ORF">CALVIDRAFT_244818</name>
</gene>
<keyword evidence="2 4" id="KW-0175">Coiled coil</keyword>
<feature type="domain" description="NUA/TPR/MLP1-2-like" evidence="7">
    <location>
        <begin position="523"/>
        <end position="629"/>
    </location>
</feature>
<dbReference type="Proteomes" id="UP000076738">
    <property type="component" value="Unassembled WGS sequence"/>
</dbReference>
<dbReference type="PANTHER" id="PTHR18898">
    <property type="entry name" value="NUCLEOPROTEIN TPR-RELATED"/>
    <property type="match status" value="1"/>
</dbReference>
<dbReference type="Gene3D" id="1.10.287.1490">
    <property type="match status" value="1"/>
</dbReference>